<reference evidence="1 2" key="1">
    <citation type="journal article" date="2023" name="Plants (Basel)">
        <title>Bridging the Gap: Combining Genomics and Transcriptomics Approaches to Understand Stylosanthes scabra, an Orphan Legume from the Brazilian Caatinga.</title>
        <authorList>
            <person name="Ferreira-Neto J.R.C."/>
            <person name="da Silva M.D."/>
            <person name="Binneck E."/>
            <person name="de Melo N.F."/>
            <person name="da Silva R.H."/>
            <person name="de Melo A.L.T.M."/>
            <person name="Pandolfi V."/>
            <person name="Bustamante F.O."/>
            <person name="Brasileiro-Vidal A.C."/>
            <person name="Benko-Iseppon A.M."/>
        </authorList>
    </citation>
    <scope>NUCLEOTIDE SEQUENCE [LARGE SCALE GENOMIC DNA]</scope>
    <source>
        <tissue evidence="1">Leaves</tissue>
    </source>
</reference>
<organism evidence="1 2">
    <name type="scientific">Stylosanthes scabra</name>
    <dbReference type="NCBI Taxonomy" id="79078"/>
    <lineage>
        <taxon>Eukaryota</taxon>
        <taxon>Viridiplantae</taxon>
        <taxon>Streptophyta</taxon>
        <taxon>Embryophyta</taxon>
        <taxon>Tracheophyta</taxon>
        <taxon>Spermatophyta</taxon>
        <taxon>Magnoliopsida</taxon>
        <taxon>eudicotyledons</taxon>
        <taxon>Gunneridae</taxon>
        <taxon>Pentapetalae</taxon>
        <taxon>rosids</taxon>
        <taxon>fabids</taxon>
        <taxon>Fabales</taxon>
        <taxon>Fabaceae</taxon>
        <taxon>Papilionoideae</taxon>
        <taxon>50 kb inversion clade</taxon>
        <taxon>dalbergioids sensu lato</taxon>
        <taxon>Dalbergieae</taxon>
        <taxon>Pterocarpus clade</taxon>
        <taxon>Stylosanthes</taxon>
    </lineage>
</organism>
<comment type="caution">
    <text evidence="1">The sequence shown here is derived from an EMBL/GenBank/DDBJ whole genome shotgun (WGS) entry which is preliminary data.</text>
</comment>
<gene>
    <name evidence="1" type="ORF">PIB30_052350</name>
</gene>
<accession>A0ABU6RIV0</accession>
<dbReference type="Proteomes" id="UP001341840">
    <property type="component" value="Unassembled WGS sequence"/>
</dbReference>
<sequence>MYITVKVYPCYFLKVLYSGSYRAMSLCVGCYPQPDVIRCPFDRIRFHHWETFLKPFWGATPPWLVINRFNRHIPITSSSYCRHQHEAIKRKDSIVGEGCMGTTRDGRLYMGARGKYKS</sequence>
<evidence type="ECO:0000313" key="1">
    <source>
        <dbReference type="EMBL" id="MED6123753.1"/>
    </source>
</evidence>
<evidence type="ECO:0000313" key="2">
    <source>
        <dbReference type="Proteomes" id="UP001341840"/>
    </source>
</evidence>
<dbReference type="EMBL" id="JASCZI010030587">
    <property type="protein sequence ID" value="MED6123753.1"/>
    <property type="molecule type" value="Genomic_DNA"/>
</dbReference>
<proteinExistence type="predicted"/>
<protein>
    <submittedName>
        <fullName evidence="1">Uncharacterized protein</fullName>
    </submittedName>
</protein>
<name>A0ABU6RIV0_9FABA</name>
<keyword evidence="2" id="KW-1185">Reference proteome</keyword>